<comment type="caution">
    <text evidence="6">The sequence shown here is derived from an EMBL/GenBank/DDBJ whole genome shotgun (WGS) entry which is preliminary data.</text>
</comment>
<dbReference type="Proteomes" id="UP000024942">
    <property type="component" value="Unassembled WGS sequence"/>
</dbReference>
<dbReference type="SUPFAM" id="SSF51197">
    <property type="entry name" value="Clavaminate synthase-like"/>
    <property type="match status" value="1"/>
</dbReference>
<evidence type="ECO:0000259" key="5">
    <source>
        <dbReference type="PROSITE" id="PS51184"/>
    </source>
</evidence>
<keyword evidence="7" id="KW-1185">Reference proteome</keyword>
<gene>
    <name evidence="6" type="ORF">HOC_08844</name>
</gene>
<evidence type="ECO:0000256" key="1">
    <source>
        <dbReference type="ARBA" id="ARBA00001954"/>
    </source>
</evidence>
<proteinExistence type="predicted"/>
<dbReference type="AlphaFoldDB" id="A0A059G7J5"/>
<organism evidence="6 7">
    <name type="scientific">Hyphomonas oceanitis SCH89</name>
    <dbReference type="NCBI Taxonomy" id="1280953"/>
    <lineage>
        <taxon>Bacteria</taxon>
        <taxon>Pseudomonadati</taxon>
        <taxon>Pseudomonadota</taxon>
        <taxon>Alphaproteobacteria</taxon>
        <taxon>Hyphomonadales</taxon>
        <taxon>Hyphomonadaceae</taxon>
        <taxon>Hyphomonas</taxon>
    </lineage>
</organism>
<reference evidence="6 7" key="1">
    <citation type="journal article" date="2014" name="Antonie Van Leeuwenhoek">
        <title>Hyphomonas beringensis sp. nov. and Hyphomonas chukchiensis sp. nov., isolated from surface seawater of the Bering Sea and Chukchi Sea.</title>
        <authorList>
            <person name="Li C."/>
            <person name="Lai Q."/>
            <person name="Li G."/>
            <person name="Dong C."/>
            <person name="Wang J."/>
            <person name="Liao Y."/>
            <person name="Shao Z."/>
        </authorList>
    </citation>
    <scope>NUCLEOTIDE SEQUENCE [LARGE SCALE GENOMIC DNA]</scope>
    <source>
        <strain evidence="6 7">SCH89</strain>
    </source>
</reference>
<name>A0A059G7J5_9PROT</name>
<dbReference type="STRING" id="1280953.HOC_08844"/>
<feature type="compositionally biased region" description="Low complexity" evidence="4">
    <location>
        <begin position="8"/>
        <end position="17"/>
    </location>
</feature>
<keyword evidence="2" id="KW-0479">Metal-binding</keyword>
<dbReference type="PANTHER" id="PTHR13096:SF8">
    <property type="entry name" value="RIBOSOMAL OXYGENASE 1"/>
    <property type="match status" value="1"/>
</dbReference>
<evidence type="ECO:0000256" key="3">
    <source>
        <dbReference type="ARBA" id="ARBA00023004"/>
    </source>
</evidence>
<dbReference type="PANTHER" id="PTHR13096">
    <property type="entry name" value="MINA53 MYC INDUCED NUCLEAR ANTIGEN"/>
    <property type="match status" value="1"/>
</dbReference>
<dbReference type="OrthoDB" id="9764016at2"/>
<comment type="cofactor">
    <cofactor evidence="1">
        <name>Fe(2+)</name>
        <dbReference type="ChEBI" id="CHEBI:29033"/>
    </cofactor>
</comment>
<feature type="domain" description="JmjC" evidence="5">
    <location>
        <begin position="96"/>
        <end position="271"/>
    </location>
</feature>
<dbReference type="EMBL" id="ARYL01000011">
    <property type="protein sequence ID" value="KDA02791.1"/>
    <property type="molecule type" value="Genomic_DNA"/>
</dbReference>
<dbReference type="RefSeq" id="WP_035537646.1">
    <property type="nucleotide sequence ID" value="NZ_ARYL01000011.1"/>
</dbReference>
<evidence type="ECO:0000256" key="4">
    <source>
        <dbReference type="SAM" id="MobiDB-lite"/>
    </source>
</evidence>
<dbReference type="PROSITE" id="PS51184">
    <property type="entry name" value="JMJC"/>
    <property type="match status" value="1"/>
</dbReference>
<dbReference type="eggNOG" id="COG2850">
    <property type="taxonomic scope" value="Bacteria"/>
</dbReference>
<protein>
    <submittedName>
        <fullName evidence="6">Cupin</fullName>
    </submittedName>
</protein>
<sequence>MTQTDFNALLGPGAPDAAAPPAPLTGRELEALLSPLTPEAFATDYFARQSLNVEGPETKFAHIFSWARLKQALARGETLQDRRFNLMASFAGGEADGSRRPMFEAQIPQVTELLTAGATVCITNIHMADPALARWAQALRTQLNFSGTVGVNCYVSPDGAGLPMHYDRRVATTLQIAGKKRWTFSTEAARPWPDANATYKDGQIVSAAADPGTPPASMTFRTVELSPGDLLCLPAGAWHSARGIGVSLALNVYFAPRNLFDQLAPLLLEFASASDQWRGGPPATVGAIDGRMPPPVAAYMRARLDEFYTQARAIIDNPQGMARPWLDALTDGPYTGWTPDPVQPLPRATAEDRFRVARAAPLRFIETGDTLALPCDGGLLTFPATLAPILRRMTTETAGFTLPDVITWPESATAPPPKDIILHLQTLYRNGLLEMV</sequence>
<evidence type="ECO:0000313" key="6">
    <source>
        <dbReference type="EMBL" id="KDA02791.1"/>
    </source>
</evidence>
<dbReference type="InterPro" id="IPR039994">
    <property type="entry name" value="NO66-like"/>
</dbReference>
<dbReference type="InterPro" id="IPR003347">
    <property type="entry name" value="JmjC_dom"/>
</dbReference>
<dbReference type="PATRIC" id="fig|1280953.3.peg.1788"/>
<keyword evidence="3" id="KW-0408">Iron</keyword>
<dbReference type="Gene3D" id="2.60.120.650">
    <property type="entry name" value="Cupin"/>
    <property type="match status" value="1"/>
</dbReference>
<evidence type="ECO:0000256" key="2">
    <source>
        <dbReference type="ARBA" id="ARBA00022723"/>
    </source>
</evidence>
<dbReference type="Pfam" id="PF08007">
    <property type="entry name" value="JmjC_2"/>
    <property type="match status" value="1"/>
</dbReference>
<feature type="region of interest" description="Disordered" evidence="4">
    <location>
        <begin position="1"/>
        <end position="22"/>
    </location>
</feature>
<evidence type="ECO:0000313" key="7">
    <source>
        <dbReference type="Proteomes" id="UP000024942"/>
    </source>
</evidence>
<accession>A0A059G7J5</accession>
<dbReference type="GO" id="GO:0046872">
    <property type="term" value="F:metal ion binding"/>
    <property type="evidence" value="ECO:0007669"/>
    <property type="project" value="UniProtKB-KW"/>
</dbReference>